<dbReference type="Proteomes" id="UP000271087">
    <property type="component" value="Unassembled WGS sequence"/>
</dbReference>
<proteinExistence type="predicted"/>
<reference evidence="1 2" key="2">
    <citation type="submission" date="2018-08" db="EMBL/GenBank/DDBJ databases">
        <authorList>
            <person name="Laetsch R D."/>
            <person name="Stevens L."/>
            <person name="Kumar S."/>
            <person name="Blaxter L. M."/>
        </authorList>
    </citation>
    <scope>NUCLEOTIDE SEQUENCE [LARGE SCALE GENOMIC DNA]</scope>
</reference>
<dbReference type="EMBL" id="UYRW01001567">
    <property type="protein sequence ID" value="VDK78630.1"/>
    <property type="molecule type" value="Genomic_DNA"/>
</dbReference>
<accession>A0A182EC72</accession>
<protein>
    <submittedName>
        <fullName evidence="1 3">Uncharacterized protein</fullName>
    </submittedName>
</protein>
<evidence type="ECO:0000313" key="1">
    <source>
        <dbReference type="EMBL" id="VDK78630.1"/>
    </source>
</evidence>
<name>A0A182EC72_ONCOC</name>
<evidence type="ECO:0000313" key="3">
    <source>
        <dbReference type="WBParaSite" id="nOo.2.0.1.t05664-RA"/>
    </source>
</evidence>
<dbReference type="AlphaFoldDB" id="A0A182EC72"/>
<keyword evidence="2" id="KW-1185">Reference proteome</keyword>
<sequence length="57" mass="6839">MCKGSRAFDSNFWKIGHNWQPKWLSNPAFSSHTFLKTRFISVHPLAPNVYWIQRWAF</sequence>
<reference evidence="3" key="1">
    <citation type="submission" date="2016-06" db="UniProtKB">
        <authorList>
            <consortium name="WormBaseParasite"/>
        </authorList>
    </citation>
    <scope>IDENTIFICATION</scope>
</reference>
<evidence type="ECO:0000313" key="2">
    <source>
        <dbReference type="Proteomes" id="UP000271087"/>
    </source>
</evidence>
<organism evidence="3">
    <name type="scientific">Onchocerca ochengi</name>
    <name type="common">Filarial nematode worm</name>
    <dbReference type="NCBI Taxonomy" id="42157"/>
    <lineage>
        <taxon>Eukaryota</taxon>
        <taxon>Metazoa</taxon>
        <taxon>Ecdysozoa</taxon>
        <taxon>Nematoda</taxon>
        <taxon>Chromadorea</taxon>
        <taxon>Rhabditida</taxon>
        <taxon>Spirurina</taxon>
        <taxon>Spiruromorpha</taxon>
        <taxon>Filarioidea</taxon>
        <taxon>Onchocercidae</taxon>
        <taxon>Onchocerca</taxon>
    </lineage>
</organism>
<gene>
    <name evidence="1" type="ORF">NOO_LOCUS5664</name>
</gene>
<dbReference type="WBParaSite" id="nOo.2.0.1.t05664-RA">
    <property type="protein sequence ID" value="nOo.2.0.1.t05664-RA"/>
    <property type="gene ID" value="nOo.2.0.1.g05664"/>
</dbReference>